<dbReference type="AlphaFoldDB" id="A0A8T9B1J1"/>
<evidence type="ECO:0000256" key="2">
    <source>
        <dbReference type="ARBA" id="ARBA00022801"/>
    </source>
</evidence>
<dbReference type="PIRSF" id="PIRSF005539">
    <property type="entry name" value="Pept_S33_TRI_F1"/>
    <property type="match status" value="1"/>
</dbReference>
<keyword evidence="5" id="KW-1185">Reference proteome</keyword>
<reference evidence="4 5" key="1">
    <citation type="submission" date="2018-05" db="EMBL/GenBank/DDBJ databases">
        <title>Whole genome sequencing for identification of molecular markers to develop diagnostic detection tools for the regulated plant pathogen Lachnellula willkommii.</title>
        <authorList>
            <person name="Giroux E."/>
            <person name="Bilodeau G."/>
        </authorList>
    </citation>
    <scope>NUCLEOTIDE SEQUENCE [LARGE SCALE GENOMIC DNA]</scope>
    <source>
        <strain evidence="4 5">CBS 203.66</strain>
    </source>
</reference>
<organism evidence="4 5">
    <name type="scientific">Lachnellula arida</name>
    <dbReference type="NCBI Taxonomy" id="1316785"/>
    <lineage>
        <taxon>Eukaryota</taxon>
        <taxon>Fungi</taxon>
        <taxon>Dikarya</taxon>
        <taxon>Ascomycota</taxon>
        <taxon>Pezizomycotina</taxon>
        <taxon>Leotiomycetes</taxon>
        <taxon>Helotiales</taxon>
        <taxon>Lachnaceae</taxon>
        <taxon>Lachnellula</taxon>
    </lineage>
</organism>
<dbReference type="OrthoDB" id="190201at2759"/>
<dbReference type="PRINTS" id="PR00793">
    <property type="entry name" value="PROAMNOPTASE"/>
</dbReference>
<comment type="caution">
    <text evidence="4">The sequence shown here is derived from an EMBL/GenBank/DDBJ whole genome shotgun (WGS) entry which is preliminary data.</text>
</comment>
<dbReference type="InterPro" id="IPR050228">
    <property type="entry name" value="Carboxylesterase_BioH"/>
</dbReference>
<name>A0A8T9B1J1_9HELO</name>
<feature type="domain" description="AB hydrolase-1" evidence="3">
    <location>
        <begin position="76"/>
        <end position="333"/>
    </location>
</feature>
<dbReference type="NCBIfam" id="TIGR01250">
    <property type="entry name" value="pro_imino_pep_2"/>
    <property type="match status" value="1"/>
</dbReference>
<dbReference type="PANTHER" id="PTHR43194">
    <property type="entry name" value="HYDROLASE ALPHA/BETA FOLD FAMILY"/>
    <property type="match status" value="1"/>
</dbReference>
<dbReference type="Gene3D" id="3.40.50.1820">
    <property type="entry name" value="alpha/beta hydrolase"/>
    <property type="match status" value="1"/>
</dbReference>
<dbReference type="Pfam" id="PF00561">
    <property type="entry name" value="Abhydrolase_1"/>
    <property type="match status" value="1"/>
</dbReference>
<comment type="similarity">
    <text evidence="1">Belongs to the peptidase S33 family.</text>
</comment>
<dbReference type="GO" id="GO:0008233">
    <property type="term" value="F:peptidase activity"/>
    <property type="evidence" value="ECO:0007669"/>
    <property type="project" value="InterPro"/>
</dbReference>
<keyword evidence="2" id="KW-0378">Hydrolase</keyword>
<dbReference type="GO" id="GO:0006508">
    <property type="term" value="P:proteolysis"/>
    <property type="evidence" value="ECO:0007669"/>
    <property type="project" value="InterPro"/>
</dbReference>
<dbReference type="PANTHER" id="PTHR43194:SF2">
    <property type="entry name" value="PEROXISOMAL MEMBRANE PROTEIN LPX1"/>
    <property type="match status" value="1"/>
</dbReference>
<accession>A0A8T9B1J1</accession>
<evidence type="ECO:0000259" key="3">
    <source>
        <dbReference type="Pfam" id="PF00561"/>
    </source>
</evidence>
<dbReference type="InterPro" id="IPR029058">
    <property type="entry name" value="AB_hydrolase_fold"/>
</dbReference>
<dbReference type="Proteomes" id="UP000469559">
    <property type="component" value="Unassembled WGS sequence"/>
</dbReference>
<sequence length="348" mass="39223">MPVKCDTRKATSVPATHLEKTVAYTQIDNKRKAHPSLRHVRNIGNDTKMPYFTFNYLNSVAITTFYKTVGDIHSSPPLIFLHGGPGAGCEDQYPLAEPLAAAGIPSIHYDQVGCGRSSRLRDKGEEPSFWTFDLFCAQLDRLIDDLGVREKGFFLHGQSWGGMLASTYSARRPKGLRKLVVANSPSSAAVFEREILPLFKALPVSEEVLRLDREERYRDPVYQEALARFAKKHFCLLDPWPDVLDGTVCEESTNMVLMWGTPGKGVSRTRITGPLKDYDATVMAREINVPTLLLSGRYDFMTDGMMKPWFDLIPKVKWAVLEKSSHMSSLEEPERYLELLNGFLSELD</sequence>
<protein>
    <submittedName>
        <fullName evidence="4">L-amino acid amidase</fullName>
    </submittedName>
</protein>
<dbReference type="EMBL" id="QGMF01000917">
    <property type="protein sequence ID" value="TVY13565.1"/>
    <property type="molecule type" value="Genomic_DNA"/>
</dbReference>
<gene>
    <name evidence="4" type="primary">laaA</name>
    <name evidence="4" type="ORF">LARI1_G008643</name>
</gene>
<evidence type="ECO:0000313" key="5">
    <source>
        <dbReference type="Proteomes" id="UP000469559"/>
    </source>
</evidence>
<dbReference type="SUPFAM" id="SSF53474">
    <property type="entry name" value="alpha/beta-Hydrolases"/>
    <property type="match status" value="1"/>
</dbReference>
<dbReference type="InterPro" id="IPR002410">
    <property type="entry name" value="Peptidase_S33"/>
</dbReference>
<proteinExistence type="inferred from homology"/>
<evidence type="ECO:0000256" key="1">
    <source>
        <dbReference type="ARBA" id="ARBA00010088"/>
    </source>
</evidence>
<dbReference type="InterPro" id="IPR005945">
    <property type="entry name" value="Pro_imino_pep"/>
</dbReference>
<evidence type="ECO:0000313" key="4">
    <source>
        <dbReference type="EMBL" id="TVY13565.1"/>
    </source>
</evidence>
<dbReference type="InterPro" id="IPR000073">
    <property type="entry name" value="AB_hydrolase_1"/>
</dbReference>